<evidence type="ECO:0000256" key="1">
    <source>
        <dbReference type="ARBA" id="ARBA00004141"/>
    </source>
</evidence>
<evidence type="ECO:0000256" key="3">
    <source>
        <dbReference type="ARBA" id="ARBA00022679"/>
    </source>
</evidence>
<evidence type="ECO:0000313" key="12">
    <source>
        <dbReference type="Proteomes" id="UP001159428"/>
    </source>
</evidence>
<evidence type="ECO:0000259" key="10">
    <source>
        <dbReference type="Pfam" id="PF24536"/>
    </source>
</evidence>
<dbReference type="AlphaFoldDB" id="A0AAU9XV96"/>
<sequence length="840" mass="97088">MAVSVELSGATLHLSDVERNPKEVSERGKEAKKQQTGTSRIEIFCKTLAFLIVVCLICVHFARVQREGSSTCPAMFQSGRWRGSFWQPRGCMMHSYTSSEVRTCLQNHPVAFIGDSRTRGLYYELVEMVRLNAVTDPGKAHSNLSYVDKMSNTSVFFHWQPEVNLSMKALYDGWIKNPQKSPHLIITGSGTWTIRYKGLGAAMNYGSNLTKVKSSMETLIAKKRNESQPLLKKWSPFPPSPAIIWVQQEPVVEAKLHEVRKMITNEKIELFNSIVGEMLKPDLLLINRKWSSSFHAAKRKPESSTDGLHYGQPITTLELNLILNYYCNQYLQVPDATCCLPAPRLTHLQRNTFAVFITCIVLFLIMFVCQHLWPAEPRGSGGAEPTTPGGRASFSLRWVYSDRMYPVMKSLFKMGLIMFYFYLCDRTNFFFKEQKQYSHLVFILVLFVFLALGAWTWSPAQQTVFLNRDQTNEWRGWMQLVILLYHYIGASKVLPIYVFIRLLVASYLFLSGYGHFSYFWNKGDFGLYRFCQVITRMNILVAVLCLIMGRPYQFYYFVPLVTFWFVVVYAVMALWPRVTAARVKDNQKHYVVILVKFLFLFGVISTIWSSPTLCQWIFSQWAIKELFIDENDSVREWWFRSWLDRYGTLFGMVVAFLYCSGKYLKMFDDNNKRTLFSRPVGFVCLVFAVVAIMIYTTQALTCSSKVSCNQTHSTMSFIPIIAFVFLRNVPGPFRSKFSKFFSWVGNISLELFIAQYHIWLAHDTKGVLVLIPDQPLLNVILTTYVFVCVSHEIHKVSGVLANALITKDIKTMLRRVLFFIFMLIIIWWHKTHHDPKPVLT</sequence>
<evidence type="ECO:0000256" key="2">
    <source>
        <dbReference type="ARBA" id="ARBA00010666"/>
    </source>
</evidence>
<feature type="transmembrane region" description="Helical" evidence="8">
    <location>
        <begin position="779"/>
        <end position="805"/>
    </location>
</feature>
<keyword evidence="7" id="KW-0325">Glycoprotein</keyword>
<dbReference type="GO" id="GO:0016020">
    <property type="term" value="C:membrane"/>
    <property type="evidence" value="ECO:0007669"/>
    <property type="project" value="UniProtKB-SubCell"/>
</dbReference>
<feature type="transmembrane region" description="Helical" evidence="8">
    <location>
        <begin position="715"/>
        <end position="733"/>
    </location>
</feature>
<protein>
    <recommendedName>
        <fullName evidence="13">Cas1p 10 TM acyl transferase domain-containing protein</fullName>
    </recommendedName>
</protein>
<evidence type="ECO:0000256" key="4">
    <source>
        <dbReference type="ARBA" id="ARBA00022692"/>
    </source>
</evidence>
<gene>
    <name evidence="11" type="ORF">PMEA_00032108</name>
</gene>
<keyword evidence="4 8" id="KW-0812">Transmembrane</keyword>
<dbReference type="GO" id="GO:0016740">
    <property type="term" value="F:transferase activity"/>
    <property type="evidence" value="ECO:0007669"/>
    <property type="project" value="UniProtKB-KW"/>
</dbReference>
<evidence type="ECO:0000313" key="11">
    <source>
        <dbReference type="EMBL" id="CAH3159742.1"/>
    </source>
</evidence>
<feature type="domain" description="NXPE C-terminal" evidence="10">
    <location>
        <begin position="86"/>
        <end position="158"/>
    </location>
</feature>
<feature type="domain" description="Cas1p 10 TM acyl transferase" evidence="9">
    <location>
        <begin position="333"/>
        <end position="816"/>
    </location>
</feature>
<feature type="transmembrane region" description="Helical" evidence="8">
    <location>
        <begin position="590"/>
        <end position="608"/>
    </location>
</feature>
<evidence type="ECO:0000256" key="7">
    <source>
        <dbReference type="ARBA" id="ARBA00023180"/>
    </source>
</evidence>
<reference evidence="11 12" key="1">
    <citation type="submission" date="2022-05" db="EMBL/GenBank/DDBJ databases">
        <authorList>
            <consortium name="Genoscope - CEA"/>
            <person name="William W."/>
        </authorList>
    </citation>
    <scope>NUCLEOTIDE SEQUENCE [LARGE SCALE GENOMIC DNA]</scope>
</reference>
<proteinExistence type="inferred from homology"/>
<dbReference type="GO" id="GO:0005975">
    <property type="term" value="P:carbohydrate metabolic process"/>
    <property type="evidence" value="ECO:0007669"/>
    <property type="project" value="UniProtKB-ARBA"/>
</dbReference>
<evidence type="ECO:0008006" key="13">
    <source>
        <dbReference type="Google" id="ProtNLM"/>
    </source>
</evidence>
<keyword evidence="12" id="KW-1185">Reference proteome</keyword>
<evidence type="ECO:0000256" key="6">
    <source>
        <dbReference type="ARBA" id="ARBA00023136"/>
    </source>
</evidence>
<feature type="transmembrane region" description="Helical" evidence="8">
    <location>
        <begin position="477"/>
        <end position="510"/>
    </location>
</feature>
<dbReference type="EMBL" id="CALNXJ010000072">
    <property type="protein sequence ID" value="CAH3159742.1"/>
    <property type="molecule type" value="Genomic_DNA"/>
</dbReference>
<dbReference type="Pfam" id="PF07779">
    <property type="entry name" value="Cas1_AcylT"/>
    <property type="match status" value="1"/>
</dbReference>
<accession>A0AAU9XV96</accession>
<dbReference type="PANTHER" id="PTHR13533:SF1">
    <property type="entry name" value="N-ACETYLNEURAMINATE 9-O-ACETYLTRANSFERASE"/>
    <property type="match status" value="1"/>
</dbReference>
<dbReference type="PANTHER" id="PTHR13533">
    <property type="entry name" value="N-ACETYLNEURAMINATE 9-O-ACETYLTRANSFERASE"/>
    <property type="match status" value="1"/>
</dbReference>
<name>A0AAU9XV96_9CNID</name>
<evidence type="ECO:0000256" key="8">
    <source>
        <dbReference type="SAM" id="Phobius"/>
    </source>
</evidence>
<evidence type="ECO:0000256" key="5">
    <source>
        <dbReference type="ARBA" id="ARBA00022989"/>
    </source>
</evidence>
<feature type="transmembrane region" description="Helical" evidence="8">
    <location>
        <begin position="353"/>
        <end position="373"/>
    </location>
</feature>
<feature type="transmembrane region" description="Helical" evidence="8">
    <location>
        <begin position="41"/>
        <end position="62"/>
    </location>
</feature>
<keyword evidence="3" id="KW-0808">Transferase</keyword>
<dbReference type="InterPro" id="IPR057106">
    <property type="entry name" value="NXPE4_C"/>
</dbReference>
<feature type="transmembrane region" description="Helical" evidence="8">
    <location>
        <begin position="812"/>
        <end position="829"/>
    </location>
</feature>
<feature type="transmembrane region" description="Helical" evidence="8">
    <location>
        <begin position="436"/>
        <end position="457"/>
    </location>
</feature>
<feature type="transmembrane region" description="Helical" evidence="8">
    <location>
        <begin position="404"/>
        <end position="424"/>
    </location>
</feature>
<organism evidence="11 12">
    <name type="scientific">Pocillopora meandrina</name>
    <dbReference type="NCBI Taxonomy" id="46732"/>
    <lineage>
        <taxon>Eukaryota</taxon>
        <taxon>Metazoa</taxon>
        <taxon>Cnidaria</taxon>
        <taxon>Anthozoa</taxon>
        <taxon>Hexacorallia</taxon>
        <taxon>Scleractinia</taxon>
        <taxon>Astrocoeniina</taxon>
        <taxon>Pocilloporidae</taxon>
        <taxon>Pocillopora</taxon>
    </lineage>
</organism>
<dbReference type="Pfam" id="PF24536">
    <property type="entry name" value="NXPE4_C"/>
    <property type="match status" value="1"/>
</dbReference>
<feature type="transmembrane region" description="Helical" evidence="8">
    <location>
        <begin position="740"/>
        <end position="759"/>
    </location>
</feature>
<feature type="transmembrane region" description="Helical" evidence="8">
    <location>
        <begin position="646"/>
        <end position="664"/>
    </location>
</feature>
<keyword evidence="6 8" id="KW-0472">Membrane</keyword>
<dbReference type="Proteomes" id="UP001159428">
    <property type="component" value="Unassembled WGS sequence"/>
</dbReference>
<dbReference type="GO" id="GO:0005794">
    <property type="term" value="C:Golgi apparatus"/>
    <property type="evidence" value="ECO:0007669"/>
    <property type="project" value="UniProtKB-ARBA"/>
</dbReference>
<comment type="similarity">
    <text evidence="2">Belongs to the PC-esterase family. CASD1 subfamily.</text>
</comment>
<comment type="caution">
    <text evidence="11">The sequence shown here is derived from an EMBL/GenBank/DDBJ whole genome shotgun (WGS) entry which is preliminary data.</text>
</comment>
<evidence type="ECO:0000259" key="9">
    <source>
        <dbReference type="Pfam" id="PF07779"/>
    </source>
</evidence>
<feature type="transmembrane region" description="Helical" evidence="8">
    <location>
        <begin position="555"/>
        <end position="578"/>
    </location>
</feature>
<comment type="subcellular location">
    <subcellularLocation>
        <location evidence="1">Membrane</location>
        <topology evidence="1">Multi-pass membrane protein</topology>
    </subcellularLocation>
</comment>
<feature type="transmembrane region" description="Helical" evidence="8">
    <location>
        <begin position="676"/>
        <end position="695"/>
    </location>
</feature>
<keyword evidence="5 8" id="KW-1133">Transmembrane helix</keyword>
<dbReference type="InterPro" id="IPR012419">
    <property type="entry name" value="Cas1_AcylTrans_dom"/>
</dbReference>